<comment type="miscellaneous">
    <text evidence="7">In eukaryotes there are cytoplasmic, mitochondrial and chloroplastic isozymes.</text>
</comment>
<dbReference type="EMBL" id="JBFXLS010000119">
    <property type="protein sequence ID" value="KAL2814868.1"/>
    <property type="molecule type" value="Genomic_DNA"/>
</dbReference>
<dbReference type="InterPro" id="IPR004838">
    <property type="entry name" value="NHTrfase_class1_PyrdxlP-BS"/>
</dbReference>
<comment type="caution">
    <text evidence="9">The sequence shown here is derived from an EMBL/GenBank/DDBJ whole genome shotgun (WGS) entry which is preliminary data.</text>
</comment>
<evidence type="ECO:0000256" key="1">
    <source>
        <dbReference type="ARBA" id="ARBA00001933"/>
    </source>
</evidence>
<dbReference type="InterPro" id="IPR004839">
    <property type="entry name" value="Aminotransferase_I/II_large"/>
</dbReference>
<dbReference type="CDD" id="cd00609">
    <property type="entry name" value="AAT_like"/>
    <property type="match status" value="1"/>
</dbReference>
<evidence type="ECO:0000256" key="2">
    <source>
        <dbReference type="ARBA" id="ARBA00007441"/>
    </source>
</evidence>
<gene>
    <name evidence="9" type="ORF">BDW59DRAFT_177804</name>
</gene>
<evidence type="ECO:0000259" key="8">
    <source>
        <dbReference type="Pfam" id="PF00155"/>
    </source>
</evidence>
<evidence type="ECO:0000313" key="9">
    <source>
        <dbReference type="EMBL" id="KAL2814868.1"/>
    </source>
</evidence>
<comment type="subunit">
    <text evidence="3 7">Homodimer.</text>
</comment>
<dbReference type="PANTHER" id="PTHR11879">
    <property type="entry name" value="ASPARTATE AMINOTRANSFERASE"/>
    <property type="match status" value="1"/>
</dbReference>
<evidence type="ECO:0000256" key="3">
    <source>
        <dbReference type="ARBA" id="ARBA00011738"/>
    </source>
</evidence>
<sequence>MSASHELDFGTSRFSILDPPSSGGMFALDAEYRADQAPQKVNLLMGAYRDDQGQPWQLSSVTEAKTRMNLHSCHHEYLPIHGNPVFLEAAREVLFGHEISEHGRDSIVSIQTISGTGANSLIAAFLNRHTMPSNIWLPDPTWMNHFDIWQAAAPGIKVQKYPYYDGLTRSFDFAGMMRILRSKSSEHDAILLHACAHNPTGLDPSEEQWEEIALFCKEKMLFVIFDSAYQGFASGDLNRDAWPVRHFFTHRPIEFAVCQSFSKNLGLYGERVGALHVVVSRETSLSASLTAPVQGHLVDLQRAMVSMPPLFGCRVATEILKSTNLQRLWKMDLLVMSERIKDMRKALYNALVRLKTPGTWEHITEQNGMFSYTGLSEDHVSRLRKEHHVYMLPTGRASICGLTAENIGYTAYAIHRVVVDELAVVEFDLHDQSRI</sequence>
<dbReference type="NCBIfam" id="NF006719">
    <property type="entry name" value="PRK09257.1"/>
    <property type="match status" value="1"/>
</dbReference>
<feature type="domain" description="Aminotransferase class I/classII large" evidence="8">
    <location>
        <begin position="39"/>
        <end position="413"/>
    </location>
</feature>
<keyword evidence="4 7" id="KW-0032">Aminotransferase</keyword>
<comment type="cofactor">
    <cofactor evidence="1">
        <name>pyridoxal 5'-phosphate</name>
        <dbReference type="ChEBI" id="CHEBI:597326"/>
    </cofactor>
</comment>
<proteinExistence type="inferred from homology"/>
<dbReference type="PROSITE" id="PS00105">
    <property type="entry name" value="AA_TRANSFER_CLASS_1"/>
    <property type="match status" value="1"/>
</dbReference>
<keyword evidence="6" id="KW-0663">Pyridoxal phosphate</keyword>
<comment type="catalytic activity">
    <reaction evidence="7">
        <text>L-aspartate + 2-oxoglutarate = oxaloacetate + L-glutamate</text>
        <dbReference type="Rhea" id="RHEA:21824"/>
        <dbReference type="ChEBI" id="CHEBI:16452"/>
        <dbReference type="ChEBI" id="CHEBI:16810"/>
        <dbReference type="ChEBI" id="CHEBI:29985"/>
        <dbReference type="ChEBI" id="CHEBI:29991"/>
        <dbReference type="EC" id="2.6.1.1"/>
    </reaction>
</comment>
<comment type="similarity">
    <text evidence="2">Belongs to the class-I pyridoxal-phosphate-dependent aminotransferase family.</text>
</comment>
<dbReference type="Proteomes" id="UP001610335">
    <property type="component" value="Unassembled WGS sequence"/>
</dbReference>
<dbReference type="SUPFAM" id="SSF53383">
    <property type="entry name" value="PLP-dependent transferases"/>
    <property type="match status" value="1"/>
</dbReference>
<dbReference type="PANTHER" id="PTHR11879:SF20">
    <property type="entry name" value="ASPARTATE AMINOTRANSFERASE"/>
    <property type="match status" value="1"/>
</dbReference>
<dbReference type="EC" id="2.6.1.1" evidence="7"/>
<dbReference type="GO" id="GO:0016740">
    <property type="term" value="F:transferase activity"/>
    <property type="evidence" value="ECO:0007669"/>
    <property type="project" value="UniProtKB-KW"/>
</dbReference>
<dbReference type="InterPro" id="IPR015421">
    <property type="entry name" value="PyrdxlP-dep_Trfase_major"/>
</dbReference>
<evidence type="ECO:0000256" key="4">
    <source>
        <dbReference type="ARBA" id="ARBA00022576"/>
    </source>
</evidence>
<accession>A0ABR4HHA7</accession>
<name>A0ABR4HHA7_9EURO</name>
<dbReference type="InterPro" id="IPR015424">
    <property type="entry name" value="PyrdxlP-dep_Trfase"/>
</dbReference>
<evidence type="ECO:0000256" key="6">
    <source>
        <dbReference type="ARBA" id="ARBA00022898"/>
    </source>
</evidence>
<evidence type="ECO:0000256" key="7">
    <source>
        <dbReference type="RuleBase" id="RU000480"/>
    </source>
</evidence>
<dbReference type="Gene3D" id="3.90.1150.10">
    <property type="entry name" value="Aspartate Aminotransferase, domain 1"/>
    <property type="match status" value="1"/>
</dbReference>
<organism evidence="9 10">
    <name type="scientific">Aspergillus cavernicola</name>
    <dbReference type="NCBI Taxonomy" id="176166"/>
    <lineage>
        <taxon>Eukaryota</taxon>
        <taxon>Fungi</taxon>
        <taxon>Dikarya</taxon>
        <taxon>Ascomycota</taxon>
        <taxon>Pezizomycotina</taxon>
        <taxon>Eurotiomycetes</taxon>
        <taxon>Eurotiomycetidae</taxon>
        <taxon>Eurotiales</taxon>
        <taxon>Aspergillaceae</taxon>
        <taxon>Aspergillus</taxon>
        <taxon>Aspergillus subgen. Nidulantes</taxon>
    </lineage>
</organism>
<dbReference type="InterPro" id="IPR015422">
    <property type="entry name" value="PyrdxlP-dep_Trfase_small"/>
</dbReference>
<dbReference type="Gene3D" id="3.40.640.10">
    <property type="entry name" value="Type I PLP-dependent aspartate aminotransferase-like (Major domain)"/>
    <property type="match status" value="1"/>
</dbReference>
<evidence type="ECO:0000256" key="5">
    <source>
        <dbReference type="ARBA" id="ARBA00022679"/>
    </source>
</evidence>
<dbReference type="Pfam" id="PF00155">
    <property type="entry name" value="Aminotran_1_2"/>
    <property type="match status" value="1"/>
</dbReference>
<evidence type="ECO:0000313" key="10">
    <source>
        <dbReference type="Proteomes" id="UP001610335"/>
    </source>
</evidence>
<protein>
    <recommendedName>
        <fullName evidence="7">Aspartate aminotransferase</fullName>
        <ecNumber evidence="7">2.6.1.1</ecNumber>
    </recommendedName>
</protein>
<keyword evidence="5 7" id="KW-0808">Transferase</keyword>
<reference evidence="9 10" key="1">
    <citation type="submission" date="2024-07" db="EMBL/GenBank/DDBJ databases">
        <title>Section-level genome sequencing and comparative genomics of Aspergillus sections Usti and Cavernicolus.</title>
        <authorList>
            <consortium name="Lawrence Berkeley National Laboratory"/>
            <person name="Nybo J.L."/>
            <person name="Vesth T.C."/>
            <person name="Theobald S."/>
            <person name="Frisvad J.C."/>
            <person name="Larsen T.O."/>
            <person name="Kjaerboelling I."/>
            <person name="Rothschild-Mancinelli K."/>
            <person name="Lyhne E.K."/>
            <person name="Kogle M.E."/>
            <person name="Barry K."/>
            <person name="Clum A."/>
            <person name="Na H."/>
            <person name="Ledsgaard L."/>
            <person name="Lin J."/>
            <person name="Lipzen A."/>
            <person name="Kuo A."/>
            <person name="Riley R."/>
            <person name="Mondo S."/>
            <person name="LaButti K."/>
            <person name="Haridas S."/>
            <person name="Pangalinan J."/>
            <person name="Salamov A.A."/>
            <person name="Simmons B.A."/>
            <person name="Magnuson J.K."/>
            <person name="Chen J."/>
            <person name="Drula E."/>
            <person name="Henrissat B."/>
            <person name="Wiebenga A."/>
            <person name="Lubbers R.J."/>
            <person name="Gomes A.C."/>
            <person name="Makela M.R."/>
            <person name="Stajich J."/>
            <person name="Grigoriev I.V."/>
            <person name="Mortensen U.H."/>
            <person name="De vries R.P."/>
            <person name="Baker S.E."/>
            <person name="Andersen M.R."/>
        </authorList>
    </citation>
    <scope>NUCLEOTIDE SEQUENCE [LARGE SCALE GENOMIC DNA]</scope>
    <source>
        <strain evidence="9 10">CBS 600.67</strain>
    </source>
</reference>
<keyword evidence="10" id="KW-1185">Reference proteome</keyword>
<dbReference type="PRINTS" id="PR00799">
    <property type="entry name" value="TRANSAMINASE"/>
</dbReference>
<dbReference type="InterPro" id="IPR000796">
    <property type="entry name" value="Asp_trans"/>
</dbReference>